<evidence type="ECO:0000313" key="1">
    <source>
        <dbReference type="EMBL" id="EYC37800.1"/>
    </source>
</evidence>
<dbReference type="AlphaFoldDB" id="A0A016WDT6"/>
<evidence type="ECO:0000313" key="2">
    <source>
        <dbReference type="Proteomes" id="UP000024635"/>
    </source>
</evidence>
<proteinExistence type="predicted"/>
<comment type="caution">
    <text evidence="1">The sequence shown here is derived from an EMBL/GenBank/DDBJ whole genome shotgun (WGS) entry which is preliminary data.</text>
</comment>
<gene>
    <name evidence="1" type="primary">Acey_s0765.g2157</name>
    <name evidence="1" type="ORF">Y032_0765g2157</name>
</gene>
<dbReference type="Proteomes" id="UP000024635">
    <property type="component" value="Unassembled WGS sequence"/>
</dbReference>
<protein>
    <submittedName>
        <fullName evidence="1">Uncharacterized protein</fullName>
    </submittedName>
</protein>
<accession>A0A016WDT6</accession>
<organism evidence="1 2">
    <name type="scientific">Ancylostoma ceylanicum</name>
    <dbReference type="NCBI Taxonomy" id="53326"/>
    <lineage>
        <taxon>Eukaryota</taxon>
        <taxon>Metazoa</taxon>
        <taxon>Ecdysozoa</taxon>
        <taxon>Nematoda</taxon>
        <taxon>Chromadorea</taxon>
        <taxon>Rhabditida</taxon>
        <taxon>Rhabditina</taxon>
        <taxon>Rhabditomorpha</taxon>
        <taxon>Strongyloidea</taxon>
        <taxon>Ancylostomatidae</taxon>
        <taxon>Ancylostomatinae</taxon>
        <taxon>Ancylostoma</taxon>
    </lineage>
</organism>
<dbReference type="EMBL" id="JARK01000365">
    <property type="protein sequence ID" value="EYC37800.1"/>
    <property type="molecule type" value="Genomic_DNA"/>
</dbReference>
<name>A0A016WDT6_9BILA</name>
<sequence length="90" mass="10058">MVHERSFSSGVHERRREGISLPIGWTSFAGEKFVFMKSAGTFPAYPAGGREGSRLADPLGIGKLYPWMEIRHIFNHSCSLFVNLGSILPY</sequence>
<keyword evidence="2" id="KW-1185">Reference proteome</keyword>
<reference evidence="2" key="1">
    <citation type="journal article" date="2015" name="Nat. Genet.">
        <title>The genome and transcriptome of the zoonotic hookworm Ancylostoma ceylanicum identify infection-specific gene families.</title>
        <authorList>
            <person name="Schwarz E.M."/>
            <person name="Hu Y."/>
            <person name="Antoshechkin I."/>
            <person name="Miller M.M."/>
            <person name="Sternberg P.W."/>
            <person name="Aroian R.V."/>
        </authorList>
    </citation>
    <scope>NUCLEOTIDE SEQUENCE</scope>
    <source>
        <strain evidence="2">HY135</strain>
    </source>
</reference>